<accession>A0ABQ3F6T4</accession>
<sequence length="106" mass="10847">MANPFAGEVVVTLEGVPHVAKLTLGTLAELEMTLGEDTLVNLVARFEAGRISSRDVLALLVAGLRGGGWQGRAEDLRTVEIGGGPVGAARAAAELLARAFALPGEA</sequence>
<keyword evidence="2" id="KW-1185">Reference proteome</keyword>
<organism evidence="1 2">
    <name type="scientific">Gemmobacter nanjingensis</name>
    <dbReference type="NCBI Taxonomy" id="488454"/>
    <lineage>
        <taxon>Bacteria</taxon>
        <taxon>Pseudomonadati</taxon>
        <taxon>Pseudomonadota</taxon>
        <taxon>Alphaproteobacteria</taxon>
        <taxon>Rhodobacterales</taxon>
        <taxon>Paracoccaceae</taxon>
        <taxon>Gemmobacter</taxon>
    </lineage>
</organism>
<proteinExistence type="predicted"/>
<reference evidence="2" key="1">
    <citation type="journal article" date="2019" name="Int. J. Syst. Evol. Microbiol.">
        <title>The Global Catalogue of Microorganisms (GCM) 10K type strain sequencing project: providing services to taxonomists for standard genome sequencing and annotation.</title>
        <authorList>
            <consortium name="The Broad Institute Genomics Platform"/>
            <consortium name="The Broad Institute Genome Sequencing Center for Infectious Disease"/>
            <person name="Wu L."/>
            <person name="Ma J."/>
        </authorList>
    </citation>
    <scope>NUCLEOTIDE SEQUENCE [LARGE SCALE GENOMIC DNA]</scope>
    <source>
        <strain evidence="2">KCTC 23298</strain>
    </source>
</reference>
<evidence type="ECO:0000313" key="1">
    <source>
        <dbReference type="EMBL" id="GHC09907.1"/>
    </source>
</evidence>
<protein>
    <recommendedName>
        <fullName evidence="3">Phage tail tube protein, GTA-gp10</fullName>
    </recommendedName>
</protein>
<dbReference type="Proteomes" id="UP000658305">
    <property type="component" value="Unassembled WGS sequence"/>
</dbReference>
<dbReference type="EMBL" id="BMYI01000001">
    <property type="protein sequence ID" value="GHC09907.1"/>
    <property type="molecule type" value="Genomic_DNA"/>
</dbReference>
<dbReference type="Pfam" id="PF11836">
    <property type="entry name" value="Phage_TAC_11"/>
    <property type="match status" value="1"/>
</dbReference>
<evidence type="ECO:0008006" key="3">
    <source>
        <dbReference type="Google" id="ProtNLM"/>
    </source>
</evidence>
<evidence type="ECO:0000313" key="2">
    <source>
        <dbReference type="Proteomes" id="UP000658305"/>
    </source>
</evidence>
<dbReference type="InterPro" id="IPR021791">
    <property type="entry name" value="Phage_TAC_11"/>
</dbReference>
<gene>
    <name evidence="1" type="ORF">GCM10007291_02830</name>
</gene>
<dbReference type="RefSeq" id="WP_189379990.1">
    <property type="nucleotide sequence ID" value="NZ_BMYI01000001.1"/>
</dbReference>
<name>A0ABQ3F6T4_9RHOB</name>
<comment type="caution">
    <text evidence="1">The sequence shown here is derived from an EMBL/GenBank/DDBJ whole genome shotgun (WGS) entry which is preliminary data.</text>
</comment>